<dbReference type="Proteomes" id="UP000299102">
    <property type="component" value="Unassembled WGS sequence"/>
</dbReference>
<dbReference type="InterPro" id="IPR032394">
    <property type="entry name" value="Anoct_dimer"/>
</dbReference>
<evidence type="ECO:0000313" key="2">
    <source>
        <dbReference type="EMBL" id="GBP12121.1"/>
    </source>
</evidence>
<organism evidence="2 3">
    <name type="scientific">Eumeta variegata</name>
    <name type="common">Bagworm moth</name>
    <name type="synonym">Eumeta japonica</name>
    <dbReference type="NCBI Taxonomy" id="151549"/>
    <lineage>
        <taxon>Eukaryota</taxon>
        <taxon>Metazoa</taxon>
        <taxon>Ecdysozoa</taxon>
        <taxon>Arthropoda</taxon>
        <taxon>Hexapoda</taxon>
        <taxon>Insecta</taxon>
        <taxon>Pterygota</taxon>
        <taxon>Neoptera</taxon>
        <taxon>Endopterygota</taxon>
        <taxon>Lepidoptera</taxon>
        <taxon>Glossata</taxon>
        <taxon>Ditrysia</taxon>
        <taxon>Tineoidea</taxon>
        <taxon>Psychidae</taxon>
        <taxon>Oiketicinae</taxon>
        <taxon>Eumeta</taxon>
    </lineage>
</organism>
<dbReference type="AlphaFoldDB" id="A0A4C1TFP4"/>
<name>A0A4C1TFP4_EUMVA</name>
<dbReference type="EMBL" id="BGZK01000049">
    <property type="protein sequence ID" value="GBP12121.1"/>
    <property type="molecule type" value="Genomic_DNA"/>
</dbReference>
<dbReference type="Pfam" id="PF16178">
    <property type="entry name" value="Anoct_dimer"/>
    <property type="match status" value="1"/>
</dbReference>
<proteinExistence type="predicted"/>
<dbReference type="GO" id="GO:0046983">
    <property type="term" value="F:protein dimerization activity"/>
    <property type="evidence" value="ECO:0007669"/>
    <property type="project" value="InterPro"/>
</dbReference>
<sequence length="177" mass="19695">MSASMQRELAGETRCSHTIAKARLPCVSCALNTCALEELVLYTRAYKWASTSLYEVEMALKQLKNKIVSGEDAIKVELIRAGGKPQITSAYTGFFRDGRKRIDVVLVVQDDGDQEVEKIRINFLVNAIKTGLQLELEPGLKAGANKHAGHRKVDGYRRSWTPAIPEESLVTIFRDLS</sequence>
<protein>
    <recommendedName>
        <fullName evidence="1">Anoctamin dimerisation domain-containing protein</fullName>
    </recommendedName>
</protein>
<comment type="caution">
    <text evidence="2">The sequence shown here is derived from an EMBL/GenBank/DDBJ whole genome shotgun (WGS) entry which is preliminary data.</text>
</comment>
<reference evidence="2 3" key="1">
    <citation type="journal article" date="2019" name="Commun. Biol.">
        <title>The bagworm genome reveals a unique fibroin gene that provides high tensile strength.</title>
        <authorList>
            <person name="Kono N."/>
            <person name="Nakamura H."/>
            <person name="Ohtoshi R."/>
            <person name="Tomita M."/>
            <person name="Numata K."/>
            <person name="Arakawa K."/>
        </authorList>
    </citation>
    <scope>NUCLEOTIDE SEQUENCE [LARGE SCALE GENOMIC DNA]</scope>
</reference>
<keyword evidence="3" id="KW-1185">Reference proteome</keyword>
<gene>
    <name evidence="2" type="ORF">EVAR_5942_1</name>
</gene>
<dbReference type="OrthoDB" id="296386at2759"/>
<accession>A0A4C1TFP4</accession>
<evidence type="ECO:0000313" key="3">
    <source>
        <dbReference type="Proteomes" id="UP000299102"/>
    </source>
</evidence>
<evidence type="ECO:0000259" key="1">
    <source>
        <dbReference type="Pfam" id="PF16178"/>
    </source>
</evidence>
<feature type="domain" description="Anoctamin dimerisation" evidence="1">
    <location>
        <begin position="94"/>
        <end position="139"/>
    </location>
</feature>